<gene>
    <name evidence="3" type="ORF">K7C98_02710</name>
</gene>
<dbReference type="PROSITE" id="PS51257">
    <property type="entry name" value="PROKAR_LIPOPROTEIN"/>
    <property type="match status" value="1"/>
</dbReference>
<dbReference type="EMBL" id="JAIRAU010000001">
    <property type="protein sequence ID" value="MBZ5708153.1"/>
    <property type="molecule type" value="Genomic_DNA"/>
</dbReference>
<protein>
    <submittedName>
        <fullName evidence="3">Uncharacterized protein</fullName>
    </submittedName>
</protein>
<dbReference type="SUPFAM" id="SSF101898">
    <property type="entry name" value="NHL repeat"/>
    <property type="match status" value="1"/>
</dbReference>
<keyword evidence="2" id="KW-0732">Signal</keyword>
<feature type="chain" id="PRO_5045679321" evidence="2">
    <location>
        <begin position="24"/>
        <end position="467"/>
    </location>
</feature>
<keyword evidence="4" id="KW-1185">Reference proteome</keyword>
<organism evidence="3 4">
    <name type="scientific">Nannocystis pusilla</name>
    <dbReference type="NCBI Taxonomy" id="889268"/>
    <lineage>
        <taxon>Bacteria</taxon>
        <taxon>Pseudomonadati</taxon>
        <taxon>Myxococcota</taxon>
        <taxon>Polyangia</taxon>
        <taxon>Nannocystales</taxon>
        <taxon>Nannocystaceae</taxon>
        <taxon>Nannocystis</taxon>
    </lineage>
</organism>
<name>A0ABS7TIX8_9BACT</name>
<comment type="caution">
    <text evidence="3">The sequence shown here is derived from an EMBL/GenBank/DDBJ whole genome shotgun (WGS) entry which is preliminary data.</text>
</comment>
<evidence type="ECO:0000256" key="2">
    <source>
        <dbReference type="SAM" id="SignalP"/>
    </source>
</evidence>
<evidence type="ECO:0000313" key="4">
    <source>
        <dbReference type="Proteomes" id="UP001139031"/>
    </source>
</evidence>
<accession>A0ABS7TIX8</accession>
<dbReference type="InterPro" id="IPR015943">
    <property type="entry name" value="WD40/YVTN_repeat-like_dom_sf"/>
</dbReference>
<feature type="region of interest" description="Disordered" evidence="1">
    <location>
        <begin position="24"/>
        <end position="83"/>
    </location>
</feature>
<feature type="compositionally biased region" description="Low complexity" evidence="1">
    <location>
        <begin position="31"/>
        <end position="66"/>
    </location>
</feature>
<proteinExistence type="predicted"/>
<dbReference type="RefSeq" id="WP_224189907.1">
    <property type="nucleotide sequence ID" value="NZ_JAIRAU010000001.1"/>
</dbReference>
<sequence length="467" mass="49004">MPVSARVALVSLCLASVACGDNAGGTSGTATEVTTVSPATGTTATTQVPTTGDGSASEGSEAGSDSTPTTSMGTDTGPKLDVGAPDGEGACGCEFNYVWVANSAEGTVSKINMETLVEEARYVTRPDGKGNPSRTSVSLKGDVAVANRHGGLVKFHADIADCKDTNGVPGIQTSTGKNDVLPWDMEECRAWYIDFPTSNQRPVAWTQGQIQSGSCNTTGEKVWTVMSEKPGLFPGLGAPGGVIVSLVDGETGNIDKQITIPTFSGDSFGAYGGAVNLHGDLFFTPLGFLTPAKLARVYIDNFAYKIFDVPPEVGPYGITVDHNGRVWVSSNAIGQVGVGRFDPELETWDLVSGFFSGAGLAEGPGDLMWVSSNNGVNSVHIEDLTLGPVFNTQYFIKGVSFDAEGFMWAVNYAETDEADNPIEPELVMKVDVDALSVVGEYDGLNRPYTYSDFTGNALFNVSCNAPR</sequence>
<dbReference type="Gene3D" id="2.130.10.10">
    <property type="entry name" value="YVTN repeat-like/Quinoprotein amine dehydrogenase"/>
    <property type="match status" value="1"/>
</dbReference>
<feature type="signal peptide" evidence="2">
    <location>
        <begin position="1"/>
        <end position="23"/>
    </location>
</feature>
<evidence type="ECO:0000256" key="1">
    <source>
        <dbReference type="SAM" id="MobiDB-lite"/>
    </source>
</evidence>
<evidence type="ECO:0000313" key="3">
    <source>
        <dbReference type="EMBL" id="MBZ5708153.1"/>
    </source>
</evidence>
<dbReference type="Proteomes" id="UP001139031">
    <property type="component" value="Unassembled WGS sequence"/>
</dbReference>
<reference evidence="3" key="1">
    <citation type="submission" date="2021-08" db="EMBL/GenBank/DDBJ databases">
        <authorList>
            <person name="Stevens D.C."/>
        </authorList>
    </citation>
    <scope>NUCLEOTIDE SEQUENCE</scope>
    <source>
        <strain evidence="3">DSM 53165</strain>
    </source>
</reference>